<sequence>MDVIFFIARLTLLFLVLLKDVYTATPQTYRMEEYCQGEISMIMGDFHSGKLVFHSDGMSNCSVTVASWYTEPYIQFYFEDFEVGTDDCLRDKLMIKDGNSVYSTQITGLGSKLCGSEKPDDVYRTFTRYLRIEYETRRVYPGTPVHFSIIFNAFDVGICDSWEIRCDNGRCIQDEMNCNGYNPCGDHSDCKLPVGSIVGIVIGSLAGLAIVMTVIVVSICCYRRRKFRNMPSQGRVPNTTTGYVISTFASHPGAIPSSSNPWYSTGHQQVLLGTAYENSPVPPMPPAQISSQPEK</sequence>
<reference evidence="6" key="2">
    <citation type="journal article" date="2021" name="Genome Biol. Evol.">
        <title>Developing a high-quality reference genome for a parasitic bivalve with doubly uniparental inheritance (Bivalvia: Unionida).</title>
        <authorList>
            <person name="Smith C.H."/>
        </authorList>
    </citation>
    <scope>NUCLEOTIDE SEQUENCE</scope>
    <source>
        <strain evidence="6">CHS0354</strain>
        <tissue evidence="6">Mantle</tissue>
    </source>
</reference>
<feature type="disulfide bond" evidence="2">
    <location>
        <begin position="166"/>
        <end position="184"/>
    </location>
</feature>
<keyword evidence="1 2" id="KW-1015">Disulfide bond</keyword>
<evidence type="ECO:0000256" key="2">
    <source>
        <dbReference type="PROSITE-ProRule" id="PRU00124"/>
    </source>
</evidence>
<gene>
    <name evidence="6" type="ORF">CHS0354_032232</name>
</gene>
<feature type="transmembrane region" description="Helical" evidence="3">
    <location>
        <begin position="197"/>
        <end position="222"/>
    </location>
</feature>
<dbReference type="Gene3D" id="4.10.400.10">
    <property type="entry name" value="Low-density Lipoprotein Receptor"/>
    <property type="match status" value="1"/>
</dbReference>
<dbReference type="SUPFAM" id="SSF49854">
    <property type="entry name" value="Spermadhesin, CUB domain"/>
    <property type="match status" value="1"/>
</dbReference>
<feature type="domain" description="CUB" evidence="5">
    <location>
        <begin position="35"/>
        <end position="154"/>
    </location>
</feature>
<keyword evidence="3" id="KW-0472">Membrane</keyword>
<evidence type="ECO:0000259" key="5">
    <source>
        <dbReference type="PROSITE" id="PS01180"/>
    </source>
</evidence>
<evidence type="ECO:0000256" key="4">
    <source>
        <dbReference type="SAM" id="SignalP"/>
    </source>
</evidence>
<reference evidence="6" key="3">
    <citation type="submission" date="2023-05" db="EMBL/GenBank/DDBJ databases">
        <authorList>
            <person name="Smith C.H."/>
        </authorList>
    </citation>
    <scope>NUCLEOTIDE SEQUENCE</scope>
    <source>
        <strain evidence="6">CHS0354</strain>
        <tissue evidence="6">Mantle</tissue>
    </source>
</reference>
<keyword evidence="3" id="KW-0812">Transmembrane</keyword>
<dbReference type="PROSITE" id="PS01180">
    <property type="entry name" value="CUB"/>
    <property type="match status" value="1"/>
</dbReference>
<dbReference type="EMBL" id="JAEAOA010001909">
    <property type="protein sequence ID" value="KAK3576107.1"/>
    <property type="molecule type" value="Genomic_DNA"/>
</dbReference>
<feature type="disulfide bond" evidence="2">
    <location>
        <begin position="159"/>
        <end position="171"/>
    </location>
</feature>
<dbReference type="InterPro" id="IPR036055">
    <property type="entry name" value="LDL_receptor-like_sf"/>
</dbReference>
<keyword evidence="7" id="KW-1185">Reference proteome</keyword>
<evidence type="ECO:0000256" key="1">
    <source>
        <dbReference type="ARBA" id="ARBA00023157"/>
    </source>
</evidence>
<feature type="chain" id="PRO_5042032666" description="CUB domain-containing protein" evidence="4">
    <location>
        <begin position="24"/>
        <end position="295"/>
    </location>
</feature>
<comment type="caution">
    <text evidence="2">Lacks conserved residue(s) required for the propagation of feature annotation.</text>
</comment>
<evidence type="ECO:0000313" key="6">
    <source>
        <dbReference type="EMBL" id="KAK3576107.1"/>
    </source>
</evidence>
<dbReference type="Proteomes" id="UP001195483">
    <property type="component" value="Unassembled WGS sequence"/>
</dbReference>
<dbReference type="InterPro" id="IPR035914">
    <property type="entry name" value="Sperma_CUB_dom_sf"/>
</dbReference>
<protein>
    <recommendedName>
        <fullName evidence="5">CUB domain-containing protein</fullName>
    </recommendedName>
</protein>
<evidence type="ECO:0000256" key="3">
    <source>
        <dbReference type="SAM" id="Phobius"/>
    </source>
</evidence>
<evidence type="ECO:0000313" key="7">
    <source>
        <dbReference type="Proteomes" id="UP001195483"/>
    </source>
</evidence>
<name>A0AAE0VGJ9_9BIVA</name>
<dbReference type="InterPro" id="IPR002172">
    <property type="entry name" value="LDrepeatLR_classA_rpt"/>
</dbReference>
<reference evidence="6" key="1">
    <citation type="journal article" date="2021" name="Genome Biol. Evol.">
        <title>A High-Quality Reference Genome for a Parasitic Bivalve with Doubly Uniparental Inheritance (Bivalvia: Unionida).</title>
        <authorList>
            <person name="Smith C.H."/>
        </authorList>
    </citation>
    <scope>NUCLEOTIDE SEQUENCE</scope>
    <source>
        <strain evidence="6">CHS0354</strain>
    </source>
</reference>
<dbReference type="CDD" id="cd21699">
    <property type="entry name" value="JMTM_APP_like"/>
    <property type="match status" value="1"/>
</dbReference>
<keyword evidence="3" id="KW-1133">Transmembrane helix</keyword>
<dbReference type="PANTHER" id="PTHR24652">
    <property type="entry name" value="LOW-DENSITY LIPOPROTEIN RECEPTOR CLASS A DOMAIN-CONTAINING PROTEIN 2"/>
    <property type="match status" value="1"/>
</dbReference>
<feature type="signal peptide" evidence="4">
    <location>
        <begin position="1"/>
        <end position="23"/>
    </location>
</feature>
<dbReference type="PROSITE" id="PS50068">
    <property type="entry name" value="LDLRA_2"/>
    <property type="match status" value="1"/>
</dbReference>
<proteinExistence type="predicted"/>
<dbReference type="InterPro" id="IPR000859">
    <property type="entry name" value="CUB_dom"/>
</dbReference>
<dbReference type="PANTHER" id="PTHR24652:SF67">
    <property type="entry name" value="LOW-DENSITY LIPOPROTEIN RECEPTOR CLASS A DOMAIN-CONTAINING PROTEIN 2"/>
    <property type="match status" value="1"/>
</dbReference>
<comment type="caution">
    <text evidence="6">The sequence shown here is derived from an EMBL/GenBank/DDBJ whole genome shotgun (WGS) entry which is preliminary data.</text>
</comment>
<accession>A0AAE0VGJ9</accession>
<dbReference type="Gene3D" id="2.60.120.290">
    <property type="entry name" value="Spermadhesin, CUB domain"/>
    <property type="match status" value="1"/>
</dbReference>
<organism evidence="6 7">
    <name type="scientific">Potamilus streckersoni</name>
    <dbReference type="NCBI Taxonomy" id="2493646"/>
    <lineage>
        <taxon>Eukaryota</taxon>
        <taxon>Metazoa</taxon>
        <taxon>Spiralia</taxon>
        <taxon>Lophotrochozoa</taxon>
        <taxon>Mollusca</taxon>
        <taxon>Bivalvia</taxon>
        <taxon>Autobranchia</taxon>
        <taxon>Heteroconchia</taxon>
        <taxon>Palaeoheterodonta</taxon>
        <taxon>Unionida</taxon>
        <taxon>Unionoidea</taxon>
        <taxon>Unionidae</taxon>
        <taxon>Ambleminae</taxon>
        <taxon>Lampsilini</taxon>
        <taxon>Potamilus</taxon>
    </lineage>
</organism>
<dbReference type="SUPFAM" id="SSF57424">
    <property type="entry name" value="LDL receptor-like module"/>
    <property type="match status" value="1"/>
</dbReference>
<dbReference type="AlphaFoldDB" id="A0AAE0VGJ9"/>
<dbReference type="CDD" id="cd00112">
    <property type="entry name" value="LDLa"/>
    <property type="match status" value="1"/>
</dbReference>
<keyword evidence="4" id="KW-0732">Signal</keyword>
<dbReference type="InterPro" id="IPR042333">
    <property type="entry name" value="LRAD2/Mig-13-like"/>
</dbReference>